<feature type="domain" description="Glycosyltransferase 61 catalytic" evidence="4">
    <location>
        <begin position="114"/>
        <end position="283"/>
    </location>
</feature>
<name>A0A6B8KH56_9HYPH</name>
<sequence>MPSIVPASQLGCTTVTVETSHPSLIAGCIHVKGDDLATYPFFRRPSTDSVHHYLLEDVVIDGSFEHIWRGDKFVEEFFYGMDKSQNLKTDPKILVDDGDPTPVIIGFNWTCSNYFHWLLQASASIYSIVSRFGHSGFRIALPQLSRWQEDSMARLGFANLPRVLVSPEKQYRFRKVAFASILTARSSLYSQFGAYTNALLSARSPRRTAHNLLYVSRQDAQLRSIENEEAIIRMVKQRGFSIVEAGQHSLDQQINIFRNADVVVGPHGAGMTNMMFSRPGTIVYEFMTRQYVNHCFATIAQNLGHEYFVDFFDRPGSSQTNGWVADLDRIERGVDSVLERLALS</sequence>
<dbReference type="KEGG" id="mhey:H2LOC_015250"/>
<dbReference type="InterPro" id="IPR049625">
    <property type="entry name" value="Glyco_transf_61_cat"/>
</dbReference>
<dbReference type="PANTHER" id="PTHR20961">
    <property type="entry name" value="GLYCOSYLTRANSFERASE"/>
    <property type="match status" value="1"/>
</dbReference>
<reference evidence="5 6" key="1">
    <citation type="submission" date="2019-11" db="EMBL/GenBank/DDBJ databases">
        <title>The genome sequence of Methylocystis heyeri.</title>
        <authorList>
            <person name="Oshkin I.Y."/>
            <person name="Miroshnikov K."/>
            <person name="Dedysh S.N."/>
        </authorList>
    </citation>
    <scope>NUCLEOTIDE SEQUENCE [LARGE SCALE GENOMIC DNA]</scope>
    <source>
        <strain evidence="5 6">H2</strain>
    </source>
</reference>
<keyword evidence="3" id="KW-0325">Glycoprotein</keyword>
<dbReference type="Proteomes" id="UP000309061">
    <property type="component" value="Chromosome"/>
</dbReference>
<evidence type="ECO:0000313" key="6">
    <source>
        <dbReference type="Proteomes" id="UP000309061"/>
    </source>
</evidence>
<evidence type="ECO:0000256" key="2">
    <source>
        <dbReference type="ARBA" id="ARBA00022679"/>
    </source>
</evidence>
<dbReference type="InterPro" id="IPR007657">
    <property type="entry name" value="Glycosyltransferase_61"/>
</dbReference>
<evidence type="ECO:0000259" key="4">
    <source>
        <dbReference type="Pfam" id="PF04577"/>
    </source>
</evidence>
<dbReference type="OrthoDB" id="288504at2"/>
<keyword evidence="1" id="KW-0328">Glycosyltransferase</keyword>
<keyword evidence="2" id="KW-0808">Transferase</keyword>
<dbReference type="EMBL" id="CP046052">
    <property type="protein sequence ID" value="QGM46939.1"/>
    <property type="molecule type" value="Genomic_DNA"/>
</dbReference>
<evidence type="ECO:0000256" key="3">
    <source>
        <dbReference type="ARBA" id="ARBA00023180"/>
    </source>
</evidence>
<gene>
    <name evidence="5" type="ORF">H2LOC_015250</name>
</gene>
<dbReference type="AlphaFoldDB" id="A0A6B8KH56"/>
<dbReference type="Pfam" id="PF04577">
    <property type="entry name" value="Glyco_transf_61"/>
    <property type="match status" value="1"/>
</dbReference>
<accession>A0A6B8KH56</accession>
<organism evidence="5 6">
    <name type="scientific">Methylocystis heyeri</name>
    <dbReference type="NCBI Taxonomy" id="391905"/>
    <lineage>
        <taxon>Bacteria</taxon>
        <taxon>Pseudomonadati</taxon>
        <taxon>Pseudomonadota</taxon>
        <taxon>Alphaproteobacteria</taxon>
        <taxon>Hyphomicrobiales</taxon>
        <taxon>Methylocystaceae</taxon>
        <taxon>Methylocystis</taxon>
    </lineage>
</organism>
<protein>
    <submittedName>
        <fullName evidence="5">DUF563 domain-containing protein</fullName>
    </submittedName>
</protein>
<evidence type="ECO:0000256" key="1">
    <source>
        <dbReference type="ARBA" id="ARBA00022676"/>
    </source>
</evidence>
<dbReference type="GO" id="GO:0016757">
    <property type="term" value="F:glycosyltransferase activity"/>
    <property type="evidence" value="ECO:0007669"/>
    <property type="project" value="UniProtKB-KW"/>
</dbReference>
<proteinExistence type="predicted"/>
<keyword evidence="6" id="KW-1185">Reference proteome</keyword>
<dbReference type="RefSeq" id="WP_154331679.1">
    <property type="nucleotide sequence ID" value="NZ_CP046052.1"/>
</dbReference>
<evidence type="ECO:0000313" key="5">
    <source>
        <dbReference type="EMBL" id="QGM46939.1"/>
    </source>
</evidence>